<name>A0A0E9UT70_ANGAN</name>
<reference evidence="1" key="2">
    <citation type="journal article" date="2015" name="Fish Shellfish Immunol.">
        <title>Early steps in the European eel (Anguilla anguilla)-Vibrio vulnificus interaction in the gills: Role of the RtxA13 toxin.</title>
        <authorList>
            <person name="Callol A."/>
            <person name="Pajuelo D."/>
            <person name="Ebbesson L."/>
            <person name="Teles M."/>
            <person name="MacKenzie S."/>
            <person name="Amaro C."/>
        </authorList>
    </citation>
    <scope>NUCLEOTIDE SEQUENCE</scope>
</reference>
<dbReference type="EMBL" id="GBXM01040409">
    <property type="protein sequence ID" value="JAH68168.1"/>
    <property type="molecule type" value="Transcribed_RNA"/>
</dbReference>
<sequence>MPRTTDSQNFIHNEKQDVNELNRIQRKFG</sequence>
<organism evidence="1">
    <name type="scientific">Anguilla anguilla</name>
    <name type="common">European freshwater eel</name>
    <name type="synonym">Muraena anguilla</name>
    <dbReference type="NCBI Taxonomy" id="7936"/>
    <lineage>
        <taxon>Eukaryota</taxon>
        <taxon>Metazoa</taxon>
        <taxon>Chordata</taxon>
        <taxon>Craniata</taxon>
        <taxon>Vertebrata</taxon>
        <taxon>Euteleostomi</taxon>
        <taxon>Actinopterygii</taxon>
        <taxon>Neopterygii</taxon>
        <taxon>Teleostei</taxon>
        <taxon>Anguilliformes</taxon>
        <taxon>Anguillidae</taxon>
        <taxon>Anguilla</taxon>
    </lineage>
</organism>
<proteinExistence type="predicted"/>
<evidence type="ECO:0000313" key="1">
    <source>
        <dbReference type="EMBL" id="JAH68168.1"/>
    </source>
</evidence>
<accession>A0A0E9UT70</accession>
<dbReference type="AlphaFoldDB" id="A0A0E9UT70"/>
<protein>
    <submittedName>
        <fullName evidence="1">Uncharacterized protein</fullName>
    </submittedName>
</protein>
<reference evidence="1" key="1">
    <citation type="submission" date="2014-11" db="EMBL/GenBank/DDBJ databases">
        <authorList>
            <person name="Amaro Gonzalez C."/>
        </authorList>
    </citation>
    <scope>NUCLEOTIDE SEQUENCE</scope>
</reference>